<keyword evidence="1" id="KW-1133">Transmembrane helix</keyword>
<reference evidence="2 3" key="1">
    <citation type="submission" date="2016-05" db="EMBL/GenBank/DDBJ databases">
        <title>A degradative enzymes factory behind the ericoid mycorrhizal symbiosis.</title>
        <authorList>
            <consortium name="DOE Joint Genome Institute"/>
            <person name="Martino E."/>
            <person name="Morin E."/>
            <person name="Grelet G."/>
            <person name="Kuo A."/>
            <person name="Kohler A."/>
            <person name="Daghino S."/>
            <person name="Barry K."/>
            <person name="Choi C."/>
            <person name="Cichocki N."/>
            <person name="Clum A."/>
            <person name="Copeland A."/>
            <person name="Hainaut M."/>
            <person name="Haridas S."/>
            <person name="Labutti K."/>
            <person name="Lindquist E."/>
            <person name="Lipzen A."/>
            <person name="Khouja H.-R."/>
            <person name="Murat C."/>
            <person name="Ohm R."/>
            <person name="Olson A."/>
            <person name="Spatafora J."/>
            <person name="Veneault-Fourrey C."/>
            <person name="Henrissat B."/>
            <person name="Grigoriev I."/>
            <person name="Martin F."/>
            <person name="Perotto S."/>
        </authorList>
    </citation>
    <scope>NUCLEOTIDE SEQUENCE [LARGE SCALE GENOMIC DNA]</scope>
    <source>
        <strain evidence="2 3">UAMH 7357</strain>
    </source>
</reference>
<organism evidence="2 3">
    <name type="scientific">Hyaloscypha hepaticicola</name>
    <dbReference type="NCBI Taxonomy" id="2082293"/>
    <lineage>
        <taxon>Eukaryota</taxon>
        <taxon>Fungi</taxon>
        <taxon>Dikarya</taxon>
        <taxon>Ascomycota</taxon>
        <taxon>Pezizomycotina</taxon>
        <taxon>Leotiomycetes</taxon>
        <taxon>Helotiales</taxon>
        <taxon>Hyaloscyphaceae</taxon>
        <taxon>Hyaloscypha</taxon>
    </lineage>
</organism>
<keyword evidence="1" id="KW-0812">Transmembrane</keyword>
<evidence type="ECO:0000313" key="2">
    <source>
        <dbReference type="EMBL" id="PMD12827.1"/>
    </source>
</evidence>
<sequence>MGRLAYVGKRLSGCLLRRTRRRSLVFIMPPNDSTSPDHRFQFSYPCDIDEFGIWDQNNNEGGTTRNHLKLNLKPRLLNSPTDFSTATARHYYQHRHVDNYNLCESIICQASPLKHHSSRRTIRPGAPFVQKHYLNQSPSFTSSTSFSSAVSSSILSSAKEGCLLVSTFFCSLVRVPAPREHDSRENRVSVSVWIAGENKIPWHHAAHSWARGAGLAVMEDIGWLVLAPKNVSVRGGAASQDMNGFWCFWCFFLCFLFFLEIWHGLGGAEVEEVHLR</sequence>
<gene>
    <name evidence="2" type="ORF">NA56DRAFT_695220</name>
</gene>
<dbReference type="AlphaFoldDB" id="A0A2J6PFM2"/>
<evidence type="ECO:0000256" key="1">
    <source>
        <dbReference type="SAM" id="Phobius"/>
    </source>
</evidence>
<protein>
    <submittedName>
        <fullName evidence="2">Uncharacterized protein</fullName>
    </submittedName>
</protein>
<feature type="transmembrane region" description="Helical" evidence="1">
    <location>
        <begin position="244"/>
        <end position="265"/>
    </location>
</feature>
<accession>A0A2J6PFM2</accession>
<evidence type="ECO:0000313" key="3">
    <source>
        <dbReference type="Proteomes" id="UP000235672"/>
    </source>
</evidence>
<keyword evidence="3" id="KW-1185">Reference proteome</keyword>
<keyword evidence="1" id="KW-0472">Membrane</keyword>
<name>A0A2J6PFM2_9HELO</name>
<dbReference type="EMBL" id="KZ613541">
    <property type="protein sequence ID" value="PMD12827.1"/>
    <property type="molecule type" value="Genomic_DNA"/>
</dbReference>
<proteinExistence type="predicted"/>
<dbReference type="Proteomes" id="UP000235672">
    <property type="component" value="Unassembled WGS sequence"/>
</dbReference>